<accession>A0AAJ6AF13</accession>
<dbReference type="Gene3D" id="3.40.50.880">
    <property type="match status" value="1"/>
</dbReference>
<evidence type="ECO:0000256" key="5">
    <source>
        <dbReference type="SAM" id="MobiDB-lite"/>
    </source>
</evidence>
<dbReference type="InterPro" id="IPR029062">
    <property type="entry name" value="Class_I_gatase-like"/>
</dbReference>
<dbReference type="GO" id="GO:0000162">
    <property type="term" value="P:L-tryptophan biosynthetic process"/>
    <property type="evidence" value="ECO:0007669"/>
    <property type="project" value="TreeGrafter"/>
</dbReference>
<dbReference type="RefSeq" id="WP_110099892.1">
    <property type="nucleotide sequence ID" value="NZ_CP122563.1"/>
</dbReference>
<dbReference type="EC" id="2.6.1.85" evidence="2"/>
<feature type="region of interest" description="Disordered" evidence="5">
    <location>
        <begin position="208"/>
        <end position="236"/>
    </location>
</feature>
<feature type="domain" description="Chorismate-utilising enzyme C-terminal" evidence="7">
    <location>
        <begin position="465"/>
        <end position="739"/>
    </location>
</feature>
<feature type="compositionally biased region" description="Polar residues" evidence="5">
    <location>
        <begin position="208"/>
        <end position="233"/>
    </location>
</feature>
<dbReference type="InterPro" id="IPR005801">
    <property type="entry name" value="ADC_synthase"/>
</dbReference>
<name>A0AAJ6AF13_9MICC</name>
<reference evidence="8 9" key="1">
    <citation type="submission" date="2023-03" db="EMBL/GenBank/DDBJ databases">
        <title>Complete genome sequences of several Auritidibacter ignavus strains isolated from ear infections.</title>
        <authorList>
            <person name="Baehr T."/>
            <person name="Baumhoegger A.M."/>
        </authorList>
    </citation>
    <scope>NUCLEOTIDE SEQUENCE [LARGE SCALE GENOMIC DNA]</scope>
    <source>
        <strain evidence="8 9">BABAE-6</strain>
    </source>
</reference>
<keyword evidence="3" id="KW-0808">Transferase</keyword>
<evidence type="ECO:0000313" key="9">
    <source>
        <dbReference type="Proteomes" id="UP001224674"/>
    </source>
</evidence>
<dbReference type="PANTHER" id="PTHR11236:SF18">
    <property type="entry name" value="AMINODEOXYCHORISMATE SYNTHASE"/>
    <property type="match status" value="1"/>
</dbReference>
<dbReference type="Proteomes" id="UP001224674">
    <property type="component" value="Chromosome"/>
</dbReference>
<dbReference type="Pfam" id="PF00117">
    <property type="entry name" value="GATase"/>
    <property type="match status" value="1"/>
</dbReference>
<dbReference type="GO" id="GO:0005737">
    <property type="term" value="C:cytoplasm"/>
    <property type="evidence" value="ECO:0007669"/>
    <property type="project" value="TreeGrafter"/>
</dbReference>
<proteinExistence type="inferred from homology"/>
<dbReference type="NCBIfam" id="TIGR00566">
    <property type="entry name" value="trpG_papA"/>
    <property type="match status" value="1"/>
</dbReference>
<dbReference type="SUPFAM" id="SSF52317">
    <property type="entry name" value="Class I glutamine amidotransferase-like"/>
    <property type="match status" value="1"/>
</dbReference>
<comment type="similarity">
    <text evidence="1">In the C-terminal section; belongs to the anthranilate synthase component I family.</text>
</comment>
<feature type="region of interest" description="Disordered" evidence="5">
    <location>
        <begin position="426"/>
        <end position="461"/>
    </location>
</feature>
<evidence type="ECO:0000256" key="1">
    <source>
        <dbReference type="ARBA" id="ARBA00005970"/>
    </source>
</evidence>
<gene>
    <name evidence="8" type="ORF">QDX21_06840</name>
</gene>
<dbReference type="InterPro" id="IPR019999">
    <property type="entry name" value="Anth_synth_I-like"/>
</dbReference>
<dbReference type="InterPro" id="IPR017926">
    <property type="entry name" value="GATASE"/>
</dbReference>
<dbReference type="Pfam" id="PF00425">
    <property type="entry name" value="Chorismate_bind"/>
    <property type="match status" value="1"/>
</dbReference>
<dbReference type="EMBL" id="CP122566">
    <property type="protein sequence ID" value="WGH92058.1"/>
    <property type="molecule type" value="Genomic_DNA"/>
</dbReference>
<sequence length="768" mass="83250">MVSAHRLLVIDHQDSYTYNLVDLLATISATTPTVVEHREITAELVAAVRAGAYTHVVVSPGPGTPTRTQNFGATADIIRAAGDIPVLGVCLGLQGLAMLHGATIDRLPHPAHGQVCAIQHSGEGIFCGIRQPTTAVRYHSLQVTDLPQGRMRVHARTEDDVVMALNVLDEQGGPTNHWAVQYHPESVLTGHGPDLIRNFLALGDTAPTGSGSTCQSPVDSRSASIQHAQSQPEPQARAEYRIYHRQLNGYRADTAATFARLRARARTPETDVAIWLDTSAPSSAGATGPIRSILAAHIGPLSQVVSYRATDEQLWVLTGSAADAGNFQQLRGNVLEYLQDHHLLTDATDLSHTAPGPVGFRGGWLGYFGYEAWQHITPGLLTAPRHRSQVPDGYWLRPQCFTVIEPDTVHLYAIGDPRLLDDLHQDLVPLGPQTDPPPAIDERLLSKDSSLTPPGDTGSWQLGDEQYLQAIDRIQEHLAAGDAYEVCLTDTYTQTVPEQLDTFALYCRLRQANPAPYSGYLCFDCFAGLELDRFGRTDHRLEILCSSPERFLTISKNAVGERIVESKPIKGTVARSADPERDRQIIAELATDEKTRAENLMIVDLLRHDLSRVAEPGTVHVPQLMNIETYATVHQMVSTITGRLAPQTSVAEVLEASFPGGSMTGAPKVRSLEIIDALEAGARGVYSGTIGWLGTQGEADLNIVIRTLVRHGSRVSIGAGGAIVADSNPQAELAERNLKAQVLITALNRAVQETTGDSTRTRPKGERP</sequence>
<dbReference type="CDD" id="cd01743">
    <property type="entry name" value="GATase1_Anthranilate_Synthase"/>
    <property type="match status" value="1"/>
</dbReference>
<dbReference type="PROSITE" id="PS51273">
    <property type="entry name" value="GATASE_TYPE_1"/>
    <property type="match status" value="1"/>
</dbReference>
<dbReference type="PRINTS" id="PR00096">
    <property type="entry name" value="GATASE"/>
</dbReference>
<feature type="domain" description="Glutamine amidotransferase" evidence="6">
    <location>
        <begin position="8"/>
        <end position="200"/>
    </location>
</feature>
<evidence type="ECO:0000256" key="3">
    <source>
        <dbReference type="ARBA" id="ARBA00022679"/>
    </source>
</evidence>
<evidence type="ECO:0000256" key="2">
    <source>
        <dbReference type="ARBA" id="ARBA00013139"/>
    </source>
</evidence>
<dbReference type="GeneID" id="83696610"/>
<evidence type="ECO:0000259" key="7">
    <source>
        <dbReference type="Pfam" id="PF00425"/>
    </source>
</evidence>
<dbReference type="InterPro" id="IPR006221">
    <property type="entry name" value="TrpG/PapA_dom"/>
</dbReference>
<keyword evidence="9" id="KW-1185">Reference proteome</keyword>
<organism evidence="8 9">
    <name type="scientific">Auritidibacter ignavus</name>
    <dbReference type="NCBI Taxonomy" id="678932"/>
    <lineage>
        <taxon>Bacteria</taxon>
        <taxon>Bacillati</taxon>
        <taxon>Actinomycetota</taxon>
        <taxon>Actinomycetes</taxon>
        <taxon>Micrococcales</taxon>
        <taxon>Micrococcaceae</taxon>
        <taxon>Auritidibacter</taxon>
    </lineage>
</organism>
<keyword evidence="4" id="KW-0315">Glutamine amidotransferase</keyword>
<protein>
    <recommendedName>
        <fullName evidence="2">aminodeoxychorismate synthase</fullName>
        <ecNumber evidence="2">2.6.1.85</ecNumber>
    </recommendedName>
</protein>
<dbReference type="InterPro" id="IPR015890">
    <property type="entry name" value="Chorismate_C"/>
</dbReference>
<dbReference type="Gene3D" id="3.60.120.10">
    <property type="entry name" value="Anthranilate synthase"/>
    <property type="match status" value="1"/>
</dbReference>
<evidence type="ECO:0000313" key="8">
    <source>
        <dbReference type="EMBL" id="WGH92058.1"/>
    </source>
</evidence>
<evidence type="ECO:0000259" key="6">
    <source>
        <dbReference type="Pfam" id="PF00117"/>
    </source>
</evidence>
<dbReference type="GO" id="GO:0008153">
    <property type="term" value="P:4-aminobenzoate biosynthetic process"/>
    <property type="evidence" value="ECO:0007669"/>
    <property type="project" value="TreeGrafter"/>
</dbReference>
<evidence type="ECO:0000256" key="4">
    <source>
        <dbReference type="ARBA" id="ARBA00022962"/>
    </source>
</evidence>
<dbReference type="SUPFAM" id="SSF56322">
    <property type="entry name" value="ADC synthase"/>
    <property type="match status" value="1"/>
</dbReference>
<dbReference type="PANTHER" id="PTHR11236">
    <property type="entry name" value="AMINOBENZOATE/ANTHRANILATE SYNTHASE"/>
    <property type="match status" value="1"/>
</dbReference>
<dbReference type="AlphaFoldDB" id="A0AAJ6AF13"/>
<dbReference type="PRINTS" id="PR00097">
    <property type="entry name" value="ANTSNTHASEII"/>
</dbReference>
<dbReference type="GO" id="GO:0046820">
    <property type="term" value="F:4-amino-4-deoxychorismate synthase activity"/>
    <property type="evidence" value="ECO:0007669"/>
    <property type="project" value="UniProtKB-EC"/>
</dbReference>